<dbReference type="PANTHER" id="PTHR43581:SF4">
    <property type="entry name" value="ATP_GTP PHOSPHATASE"/>
    <property type="match status" value="1"/>
</dbReference>
<dbReference type="AlphaFoldDB" id="A0A0J1EHF6"/>
<protein>
    <recommendedName>
        <fullName evidence="6">ATPase AAA-type core domain-containing protein</fullName>
    </recommendedName>
</protein>
<dbReference type="Pfam" id="PF13175">
    <property type="entry name" value="AAA_15"/>
    <property type="match status" value="1"/>
</dbReference>
<reference evidence="4" key="1">
    <citation type="submission" date="2015-05" db="EMBL/GenBank/DDBJ databases">
        <title>Permanent draft genome of Rhodopirellula islandicus K833.</title>
        <authorList>
            <person name="Kizina J."/>
            <person name="Richter M."/>
            <person name="Glockner F.O."/>
            <person name="Harder J."/>
        </authorList>
    </citation>
    <scope>NUCLEOTIDE SEQUENCE [LARGE SCALE GENOMIC DNA]</scope>
    <source>
        <strain evidence="4">K833</strain>
    </source>
</reference>
<dbReference type="PATRIC" id="fig|595434.4.peg.3055"/>
<evidence type="ECO:0008006" key="6">
    <source>
        <dbReference type="Google" id="ProtNLM"/>
    </source>
</evidence>
<feature type="domain" description="Endonuclease GajA/Old nuclease/RecF-like AAA" evidence="2">
    <location>
        <begin position="162"/>
        <end position="202"/>
    </location>
</feature>
<dbReference type="Proteomes" id="UP000036367">
    <property type="component" value="Unassembled WGS sequence"/>
</dbReference>
<organism evidence="4 5">
    <name type="scientific">Rhodopirellula islandica</name>
    <dbReference type="NCBI Taxonomy" id="595434"/>
    <lineage>
        <taxon>Bacteria</taxon>
        <taxon>Pseudomonadati</taxon>
        <taxon>Planctomycetota</taxon>
        <taxon>Planctomycetia</taxon>
        <taxon>Pirellulales</taxon>
        <taxon>Pirellulaceae</taxon>
        <taxon>Rhodopirellula</taxon>
    </lineage>
</organism>
<evidence type="ECO:0000313" key="4">
    <source>
        <dbReference type="EMBL" id="KLU04934.1"/>
    </source>
</evidence>
<dbReference type="InterPro" id="IPR003959">
    <property type="entry name" value="ATPase_AAA_core"/>
</dbReference>
<dbReference type="InterPro" id="IPR051396">
    <property type="entry name" value="Bact_Antivir_Def_Nuclease"/>
</dbReference>
<evidence type="ECO:0000259" key="2">
    <source>
        <dbReference type="Pfam" id="PF13175"/>
    </source>
</evidence>
<feature type="region of interest" description="Disordered" evidence="1">
    <location>
        <begin position="25"/>
        <end position="47"/>
    </location>
</feature>
<dbReference type="InterPro" id="IPR027417">
    <property type="entry name" value="P-loop_NTPase"/>
</dbReference>
<name>A0A0J1EHF6_RHOIS</name>
<gene>
    <name evidence="4" type="ORF">RISK_003202</name>
</gene>
<dbReference type="GO" id="GO:0016887">
    <property type="term" value="F:ATP hydrolysis activity"/>
    <property type="evidence" value="ECO:0007669"/>
    <property type="project" value="InterPro"/>
</dbReference>
<dbReference type="InterPro" id="IPR041685">
    <property type="entry name" value="AAA_GajA/Old/RecF-like"/>
</dbReference>
<keyword evidence="5" id="KW-1185">Reference proteome</keyword>
<sequence length="719" mass="80109">MPGTIAHLNKARRVDRAIAGVVRPRKRMHKKTKPRRGDRDDCAPSPAGLGMIVGVETQVESAKGISPNPARLIPPAFPGCGTVLDDQGSYLVDSISRPGGVPVAWLLTSHCCDKISRQYRSASQAVKLNRNVGFSTHDQRIVRNSLSALIIDRISRTSMPHLQSVRIQRFKRIEDAVFDLQPLNVLVGANNSGKSSVIQALHFTVGVIQTLRLTESRRSASTLNPSQLIYSPTESVYPLGAGGRLLEDRDQAISVKLELDTGEYCTVSIRKGRNRNINVTVDHPSVAESISDLSKPFTIFSPGLAGISKNEQYVSDGVLLRTLARGDANLVLRNILLRLWGKPEWHTFIHDLREVFPDCDIQVKWEDNTDEFIDVSYVNEGKSVPIELAGTGALQAMQILSYIHRFGPSLIVLDEPDSHLHPNNQRLLCGLLRTIAEERDTQVVLTTHSRHVVDALSGAVRFLWVRNGTVEVASEDDEVGVLLDIGALDVRERVNSIDARAIVLTEDTNHRLLEILLKANCFDTDHTLVLPYHGVTAIRNLRPLLQVIRSSNAEATIVVHRDRDFLDEDEARGWEESVRRIRVEPMLTHGTDVESHFLNPDYLAANNPDLSSDEFDELLCNLRRDNRSELIQTYVNGKLDIARSNGTFGRTNIGQLAAEAAESIDRNPKKLAHGKTLLRRLRESFRITHGKNLVLADGDQNLLHDEFQVIARKAFPVRT</sequence>
<accession>A0A0J1EHF6</accession>
<dbReference type="PANTHER" id="PTHR43581">
    <property type="entry name" value="ATP/GTP PHOSPHATASE"/>
    <property type="match status" value="1"/>
</dbReference>
<comment type="caution">
    <text evidence="4">The sequence shown here is derived from an EMBL/GenBank/DDBJ whole genome shotgun (WGS) entry which is preliminary data.</text>
</comment>
<feature type="domain" description="ATPase AAA-type core" evidence="3">
    <location>
        <begin position="378"/>
        <end position="454"/>
    </location>
</feature>
<evidence type="ECO:0000259" key="3">
    <source>
        <dbReference type="Pfam" id="PF13304"/>
    </source>
</evidence>
<evidence type="ECO:0000313" key="5">
    <source>
        <dbReference type="Proteomes" id="UP000036367"/>
    </source>
</evidence>
<evidence type="ECO:0000256" key="1">
    <source>
        <dbReference type="SAM" id="MobiDB-lite"/>
    </source>
</evidence>
<proteinExistence type="predicted"/>
<dbReference type="STRING" id="595434.RISK_003202"/>
<feature type="compositionally biased region" description="Basic residues" evidence="1">
    <location>
        <begin position="25"/>
        <end position="34"/>
    </location>
</feature>
<dbReference type="Pfam" id="PF13304">
    <property type="entry name" value="AAA_21"/>
    <property type="match status" value="1"/>
</dbReference>
<dbReference type="Gene3D" id="3.40.50.300">
    <property type="entry name" value="P-loop containing nucleotide triphosphate hydrolases"/>
    <property type="match status" value="2"/>
</dbReference>
<dbReference type="EMBL" id="LECT01000025">
    <property type="protein sequence ID" value="KLU04934.1"/>
    <property type="molecule type" value="Genomic_DNA"/>
</dbReference>
<dbReference type="GO" id="GO:0005524">
    <property type="term" value="F:ATP binding"/>
    <property type="evidence" value="ECO:0007669"/>
    <property type="project" value="InterPro"/>
</dbReference>
<dbReference type="SUPFAM" id="SSF52540">
    <property type="entry name" value="P-loop containing nucleoside triphosphate hydrolases"/>
    <property type="match status" value="1"/>
</dbReference>